<organism evidence="1 2">
    <name type="scientific">Pleurodeles waltl</name>
    <name type="common">Iberian ribbed newt</name>
    <dbReference type="NCBI Taxonomy" id="8319"/>
    <lineage>
        <taxon>Eukaryota</taxon>
        <taxon>Metazoa</taxon>
        <taxon>Chordata</taxon>
        <taxon>Craniata</taxon>
        <taxon>Vertebrata</taxon>
        <taxon>Euteleostomi</taxon>
        <taxon>Amphibia</taxon>
        <taxon>Batrachia</taxon>
        <taxon>Caudata</taxon>
        <taxon>Salamandroidea</taxon>
        <taxon>Salamandridae</taxon>
        <taxon>Pleurodelinae</taxon>
        <taxon>Pleurodeles</taxon>
    </lineage>
</organism>
<dbReference type="EMBL" id="JANPWB010000011">
    <property type="protein sequence ID" value="KAJ1128211.1"/>
    <property type="molecule type" value="Genomic_DNA"/>
</dbReference>
<evidence type="ECO:0000313" key="2">
    <source>
        <dbReference type="Proteomes" id="UP001066276"/>
    </source>
</evidence>
<evidence type="ECO:0000313" key="1">
    <source>
        <dbReference type="EMBL" id="KAJ1128211.1"/>
    </source>
</evidence>
<name>A0AAV7PIS7_PLEWA</name>
<sequence length="143" mass="16068">MRFARRADASIRQRVLSRGRRASERSAMPGIGRVGVRQDFYPLHEGVPSTSRGTCVADQEVIDNVLLDYEEEDESEEVFSGHLRAVQSGTSRVVECEADKKAIQSDRWVGRDLQVSFAGNLPRGRYVAAYQLLGGIMMLKYFI</sequence>
<protein>
    <submittedName>
        <fullName evidence="1">Uncharacterized protein</fullName>
    </submittedName>
</protein>
<gene>
    <name evidence="1" type="ORF">NDU88_006590</name>
</gene>
<comment type="caution">
    <text evidence="1">The sequence shown here is derived from an EMBL/GenBank/DDBJ whole genome shotgun (WGS) entry which is preliminary data.</text>
</comment>
<keyword evidence="2" id="KW-1185">Reference proteome</keyword>
<dbReference type="AlphaFoldDB" id="A0AAV7PIS7"/>
<dbReference type="Proteomes" id="UP001066276">
    <property type="component" value="Chromosome 7"/>
</dbReference>
<proteinExistence type="predicted"/>
<accession>A0AAV7PIS7</accession>
<reference evidence="1" key="1">
    <citation type="journal article" date="2022" name="bioRxiv">
        <title>Sequencing and chromosome-scale assembly of the giantPleurodeles waltlgenome.</title>
        <authorList>
            <person name="Brown T."/>
            <person name="Elewa A."/>
            <person name="Iarovenko S."/>
            <person name="Subramanian E."/>
            <person name="Araus A.J."/>
            <person name="Petzold A."/>
            <person name="Susuki M."/>
            <person name="Suzuki K.-i.T."/>
            <person name="Hayashi T."/>
            <person name="Toyoda A."/>
            <person name="Oliveira C."/>
            <person name="Osipova E."/>
            <person name="Leigh N.D."/>
            <person name="Simon A."/>
            <person name="Yun M.H."/>
        </authorList>
    </citation>
    <scope>NUCLEOTIDE SEQUENCE</scope>
    <source>
        <strain evidence="1">20211129_DDA</strain>
        <tissue evidence="1">Liver</tissue>
    </source>
</reference>